<feature type="domain" description="Pectate lyase" evidence="3">
    <location>
        <begin position="9"/>
        <end position="228"/>
    </location>
</feature>
<name>A0ABQ4MN63_9BACL</name>
<dbReference type="InterPro" id="IPR012334">
    <property type="entry name" value="Pectin_lyas_fold"/>
</dbReference>
<keyword evidence="2" id="KW-0624">Polysaccharide degradation</keyword>
<gene>
    <name evidence="4" type="ORF">J15TS10_12650</name>
</gene>
<dbReference type="Pfam" id="PF00544">
    <property type="entry name" value="Pectate_lyase_4"/>
    <property type="match status" value="1"/>
</dbReference>
<comment type="caution">
    <text evidence="4">The sequence shown here is derived from an EMBL/GenBank/DDBJ whole genome shotgun (WGS) entry which is preliminary data.</text>
</comment>
<dbReference type="InterPro" id="IPR002022">
    <property type="entry name" value="Pec_lyase"/>
</dbReference>
<dbReference type="InterPro" id="IPR045032">
    <property type="entry name" value="PEL"/>
</dbReference>
<sequence>MNGGTTGGAGGTSVTVTTGAALQTALKNKGSQPLTIYVSGKITPANSSDNKISIKDVNDVSILGTGAGAEFEGIGIKVTRANNIIIRNLKIHHVNIGDKDAISIEGPANNVWVDHNELYATLNSDKDYYDGLIDVKKNAQYITISYNYIHDSWKTSLIGSSDSDNYDRKITYHHNRFENINSRGPLFRFGQGHLFNNYYNNIIDTGINSRMGAKLRIEHNVFENSKDPIVTLYSKEQGYWDVKNNLFVNSTGSMPTTSTTSYTPPYSYTLDAVNTVKNHVIANAGVGKINVGK</sequence>
<evidence type="ECO:0000259" key="3">
    <source>
        <dbReference type="SMART" id="SM00656"/>
    </source>
</evidence>
<dbReference type="EMBL" id="BOSM01000002">
    <property type="protein sequence ID" value="GIP57451.1"/>
    <property type="molecule type" value="Genomic_DNA"/>
</dbReference>
<evidence type="ECO:0000256" key="1">
    <source>
        <dbReference type="ARBA" id="ARBA00023239"/>
    </source>
</evidence>
<dbReference type="Gene3D" id="2.160.20.10">
    <property type="entry name" value="Single-stranded right-handed beta-helix, Pectin lyase-like"/>
    <property type="match status" value="1"/>
</dbReference>
<comment type="similarity">
    <text evidence="2">Belongs to the polysaccharide lyase 1 family.</text>
</comment>
<evidence type="ECO:0000313" key="5">
    <source>
        <dbReference type="Proteomes" id="UP000681290"/>
    </source>
</evidence>
<evidence type="ECO:0000256" key="2">
    <source>
        <dbReference type="RuleBase" id="RU361173"/>
    </source>
</evidence>
<proteinExistence type="inferred from homology"/>
<dbReference type="PANTHER" id="PTHR31683">
    <property type="entry name" value="PECTATE LYASE 18-RELATED"/>
    <property type="match status" value="1"/>
</dbReference>
<comment type="subcellular location">
    <subcellularLocation>
        <location evidence="2">Secreted</location>
    </subcellularLocation>
</comment>
<protein>
    <recommendedName>
        <fullName evidence="3">Pectate lyase domain-containing protein</fullName>
    </recommendedName>
</protein>
<keyword evidence="1 2" id="KW-0456">Lyase</keyword>
<organism evidence="4 5">
    <name type="scientific">Paenibacillus woosongensis</name>
    <dbReference type="NCBI Taxonomy" id="307580"/>
    <lineage>
        <taxon>Bacteria</taxon>
        <taxon>Bacillati</taxon>
        <taxon>Bacillota</taxon>
        <taxon>Bacilli</taxon>
        <taxon>Bacillales</taxon>
        <taxon>Paenibacillaceae</taxon>
        <taxon>Paenibacillus</taxon>
    </lineage>
</organism>
<dbReference type="InterPro" id="IPR011050">
    <property type="entry name" value="Pectin_lyase_fold/virulence"/>
</dbReference>
<keyword evidence="2" id="KW-0964">Secreted</keyword>
<dbReference type="SMART" id="SM00656">
    <property type="entry name" value="Amb_all"/>
    <property type="match status" value="1"/>
</dbReference>
<dbReference type="SUPFAM" id="SSF51126">
    <property type="entry name" value="Pectin lyase-like"/>
    <property type="match status" value="1"/>
</dbReference>
<dbReference type="PANTHER" id="PTHR31683:SF18">
    <property type="entry name" value="PECTATE LYASE 21-RELATED"/>
    <property type="match status" value="1"/>
</dbReference>
<accession>A0ABQ4MN63</accession>
<dbReference type="Proteomes" id="UP000681290">
    <property type="component" value="Unassembled WGS sequence"/>
</dbReference>
<evidence type="ECO:0000313" key="4">
    <source>
        <dbReference type="EMBL" id="GIP57451.1"/>
    </source>
</evidence>
<keyword evidence="2" id="KW-0119">Carbohydrate metabolism</keyword>
<reference evidence="4 5" key="1">
    <citation type="submission" date="2021-03" db="EMBL/GenBank/DDBJ databases">
        <title>Antimicrobial resistance genes in bacteria isolated from Japanese honey, and their potential for conferring macrolide and lincosamide resistance in the American foulbrood pathogen Paenibacillus larvae.</title>
        <authorList>
            <person name="Okamoto M."/>
            <person name="Kumagai M."/>
            <person name="Kanamori H."/>
            <person name="Takamatsu D."/>
        </authorList>
    </citation>
    <scope>NUCLEOTIDE SEQUENCE [LARGE SCALE GENOMIC DNA]</scope>
    <source>
        <strain evidence="4 5">J15TS10</strain>
    </source>
</reference>
<keyword evidence="5" id="KW-1185">Reference proteome</keyword>